<evidence type="ECO:0000313" key="3">
    <source>
        <dbReference type="EMBL" id="EGD75205.1"/>
    </source>
</evidence>
<dbReference type="Gene3D" id="2.30.42.10">
    <property type="match status" value="1"/>
</dbReference>
<dbReference type="EMBL" id="GL832971">
    <property type="protein sequence ID" value="EGD75205.1"/>
    <property type="molecule type" value="Genomic_DNA"/>
</dbReference>
<protein>
    <recommendedName>
        <fullName evidence="2">PDZ domain-containing protein</fullName>
    </recommendedName>
</protein>
<dbReference type="CDD" id="cd00136">
    <property type="entry name" value="PDZ_canonical"/>
    <property type="match status" value="1"/>
</dbReference>
<name>F2UF04_SALR5</name>
<feature type="compositionally biased region" description="Basic residues" evidence="1">
    <location>
        <begin position="189"/>
        <end position="203"/>
    </location>
</feature>
<dbReference type="InterPro" id="IPR036034">
    <property type="entry name" value="PDZ_sf"/>
</dbReference>
<dbReference type="InParanoid" id="F2UF04"/>
<feature type="domain" description="PDZ" evidence="2">
    <location>
        <begin position="55"/>
        <end position="147"/>
    </location>
</feature>
<dbReference type="SUPFAM" id="SSF50156">
    <property type="entry name" value="PDZ domain-like"/>
    <property type="match status" value="1"/>
</dbReference>
<dbReference type="AlphaFoldDB" id="F2UF04"/>
<dbReference type="GeneID" id="16072817"/>
<evidence type="ECO:0000313" key="4">
    <source>
        <dbReference type="Proteomes" id="UP000007799"/>
    </source>
</evidence>
<sequence length="203" mass="22125">MFKVGFKGAPSPPSAAADKPAPMMKGYSRLLPLGRSPKKFSHQGSVHERGSSTYTVTLELGPCGRLGILTAERPNMSAYSSKVAVVVREVLPGSPAWVACIVARQRQGASTTSDEHAILQPGDIILKANEESLCGLSREQALARLREETEREPVIRLVLQRVPASTRSKLNYRVIFPEASVDSAPPSSHSRRSRRTSLTHFHT</sequence>
<accession>F2UF04</accession>
<keyword evidence="4" id="KW-1185">Reference proteome</keyword>
<feature type="region of interest" description="Disordered" evidence="1">
    <location>
        <begin position="181"/>
        <end position="203"/>
    </location>
</feature>
<dbReference type="Proteomes" id="UP000007799">
    <property type="component" value="Unassembled WGS sequence"/>
</dbReference>
<gene>
    <name evidence="3" type="ORF">PTSG_06857</name>
</gene>
<proteinExistence type="predicted"/>
<dbReference type="SMART" id="SM00228">
    <property type="entry name" value="PDZ"/>
    <property type="match status" value="1"/>
</dbReference>
<dbReference type="InterPro" id="IPR001478">
    <property type="entry name" value="PDZ"/>
</dbReference>
<evidence type="ECO:0000256" key="1">
    <source>
        <dbReference type="SAM" id="MobiDB-lite"/>
    </source>
</evidence>
<reference evidence="3" key="1">
    <citation type="submission" date="2009-08" db="EMBL/GenBank/DDBJ databases">
        <title>Annotation of Salpingoeca rosetta.</title>
        <authorList>
            <consortium name="The Broad Institute Genome Sequencing Platform"/>
            <person name="Russ C."/>
            <person name="Cuomo C."/>
            <person name="Burger G."/>
            <person name="Gray M.W."/>
            <person name="Holland P.W.H."/>
            <person name="King N."/>
            <person name="Lang F.B.F."/>
            <person name="Roger A.J."/>
            <person name="Ruiz-Trillo I."/>
            <person name="Young S.K."/>
            <person name="Zeng Q."/>
            <person name="Gargeya S."/>
            <person name="Alvarado L."/>
            <person name="Berlin A."/>
            <person name="Chapman S.B."/>
            <person name="Chen Z."/>
            <person name="Freedman E."/>
            <person name="Gellesch M."/>
            <person name="Goldberg J."/>
            <person name="Griggs A."/>
            <person name="Gujja S."/>
            <person name="Heilman E."/>
            <person name="Heiman D."/>
            <person name="Howarth C."/>
            <person name="Mehta T."/>
            <person name="Neiman D."/>
            <person name="Pearson M."/>
            <person name="Roberts A."/>
            <person name="Saif S."/>
            <person name="Shea T."/>
            <person name="Shenoy N."/>
            <person name="Sisk P."/>
            <person name="Stolte C."/>
            <person name="Sykes S."/>
            <person name="White J."/>
            <person name="Yandava C."/>
            <person name="Haas B."/>
            <person name="Nusbaum C."/>
            <person name="Birren B."/>
        </authorList>
    </citation>
    <scope>NUCLEOTIDE SEQUENCE [LARGE SCALE GENOMIC DNA]</scope>
    <source>
        <strain evidence="3">ATCC 50818</strain>
    </source>
</reference>
<feature type="region of interest" description="Disordered" evidence="1">
    <location>
        <begin position="1"/>
        <end position="22"/>
    </location>
</feature>
<dbReference type="RefSeq" id="XP_004992258.1">
    <property type="nucleotide sequence ID" value="XM_004992201.1"/>
</dbReference>
<organism evidence="4">
    <name type="scientific">Salpingoeca rosetta (strain ATCC 50818 / BSB-021)</name>
    <dbReference type="NCBI Taxonomy" id="946362"/>
    <lineage>
        <taxon>Eukaryota</taxon>
        <taxon>Choanoflagellata</taxon>
        <taxon>Craspedida</taxon>
        <taxon>Salpingoecidae</taxon>
        <taxon>Salpingoeca</taxon>
    </lineage>
</organism>
<evidence type="ECO:0000259" key="2">
    <source>
        <dbReference type="PROSITE" id="PS50106"/>
    </source>
</evidence>
<dbReference type="PROSITE" id="PS50106">
    <property type="entry name" value="PDZ"/>
    <property type="match status" value="1"/>
</dbReference>